<dbReference type="AlphaFoldDB" id="A0A9D1NBH7"/>
<comment type="cofactor">
    <cofactor evidence="1">
        <name>Mg(2+)</name>
        <dbReference type="ChEBI" id="CHEBI:18420"/>
    </cofactor>
</comment>
<keyword evidence="2" id="KW-0479">Metal-binding</keyword>
<evidence type="ECO:0000256" key="4">
    <source>
        <dbReference type="ARBA" id="ARBA00022842"/>
    </source>
</evidence>
<evidence type="ECO:0000259" key="6">
    <source>
        <dbReference type="PROSITE" id="PS50126"/>
    </source>
</evidence>
<dbReference type="GO" id="GO:0046872">
    <property type="term" value="F:metal ion binding"/>
    <property type="evidence" value="ECO:0007669"/>
    <property type="project" value="UniProtKB-KW"/>
</dbReference>
<reference evidence="7" key="1">
    <citation type="submission" date="2020-10" db="EMBL/GenBank/DDBJ databases">
        <authorList>
            <person name="Gilroy R."/>
        </authorList>
    </citation>
    <scope>NUCLEOTIDE SEQUENCE</scope>
    <source>
        <strain evidence="7">10406</strain>
    </source>
</reference>
<evidence type="ECO:0000256" key="3">
    <source>
        <dbReference type="ARBA" id="ARBA00022801"/>
    </source>
</evidence>
<dbReference type="Gene3D" id="2.40.50.140">
    <property type="entry name" value="Nucleic acid-binding proteins"/>
    <property type="match status" value="1"/>
</dbReference>
<evidence type="ECO:0000256" key="2">
    <source>
        <dbReference type="ARBA" id="ARBA00022723"/>
    </source>
</evidence>
<dbReference type="PANTHER" id="PTHR30001">
    <property type="entry name" value="RIBONUCLEASE"/>
    <property type="match status" value="1"/>
</dbReference>
<gene>
    <name evidence="7" type="ORF">IAC73_06435</name>
</gene>
<dbReference type="CDD" id="cd04453">
    <property type="entry name" value="S1_RNase_E"/>
    <property type="match status" value="1"/>
</dbReference>
<dbReference type="InterPro" id="IPR019307">
    <property type="entry name" value="RNA-bd_AU-1/RNase_E/G"/>
</dbReference>
<dbReference type="InterPro" id="IPR004659">
    <property type="entry name" value="RNase_E/G"/>
</dbReference>
<dbReference type="InterPro" id="IPR003029">
    <property type="entry name" value="S1_domain"/>
</dbReference>
<dbReference type="GO" id="GO:0003723">
    <property type="term" value="F:RNA binding"/>
    <property type="evidence" value="ECO:0007669"/>
    <property type="project" value="UniProtKB-KW"/>
</dbReference>
<dbReference type="SMART" id="SM00316">
    <property type="entry name" value="S1"/>
    <property type="match status" value="1"/>
</dbReference>
<dbReference type="InterPro" id="IPR012340">
    <property type="entry name" value="NA-bd_OB-fold"/>
</dbReference>
<keyword evidence="3" id="KW-0378">Hydrolase</keyword>
<accession>A0A9D1NBH7</accession>
<dbReference type="SUPFAM" id="SSF50249">
    <property type="entry name" value="Nucleic acid-binding proteins"/>
    <property type="match status" value="1"/>
</dbReference>
<dbReference type="GO" id="GO:0006364">
    <property type="term" value="P:rRNA processing"/>
    <property type="evidence" value="ECO:0007669"/>
    <property type="project" value="TreeGrafter"/>
</dbReference>
<keyword evidence="4" id="KW-0460">Magnesium</keyword>
<evidence type="ECO:0000256" key="1">
    <source>
        <dbReference type="ARBA" id="ARBA00001946"/>
    </source>
</evidence>
<dbReference type="GO" id="GO:0016787">
    <property type="term" value="F:hydrolase activity"/>
    <property type="evidence" value="ECO:0007669"/>
    <property type="project" value="UniProtKB-KW"/>
</dbReference>
<dbReference type="Proteomes" id="UP000886857">
    <property type="component" value="Unassembled WGS sequence"/>
</dbReference>
<comment type="caution">
    <text evidence="7">The sequence shown here is derived from an EMBL/GenBank/DDBJ whole genome shotgun (WGS) entry which is preliminary data.</text>
</comment>
<reference evidence="7" key="2">
    <citation type="journal article" date="2021" name="PeerJ">
        <title>Extensive microbial diversity within the chicken gut microbiome revealed by metagenomics and culture.</title>
        <authorList>
            <person name="Gilroy R."/>
            <person name="Ravi A."/>
            <person name="Getino M."/>
            <person name="Pursley I."/>
            <person name="Horton D.L."/>
            <person name="Alikhan N.F."/>
            <person name="Baker D."/>
            <person name="Gharbi K."/>
            <person name="Hall N."/>
            <person name="Watson M."/>
            <person name="Adriaenssens E.M."/>
            <person name="Foster-Nyarko E."/>
            <person name="Jarju S."/>
            <person name="Secka A."/>
            <person name="Antonio M."/>
            <person name="Oren A."/>
            <person name="Chaudhuri R.R."/>
            <person name="La Ragione R."/>
            <person name="Hildebrand F."/>
            <person name="Pallen M.J."/>
        </authorList>
    </citation>
    <scope>NUCLEOTIDE SEQUENCE</scope>
    <source>
        <strain evidence="7">10406</strain>
    </source>
</reference>
<dbReference type="PROSITE" id="PS50126">
    <property type="entry name" value="S1"/>
    <property type="match status" value="1"/>
</dbReference>
<evidence type="ECO:0000313" key="8">
    <source>
        <dbReference type="Proteomes" id="UP000886857"/>
    </source>
</evidence>
<dbReference type="EMBL" id="DVOE01000094">
    <property type="protein sequence ID" value="HIU99462.1"/>
    <property type="molecule type" value="Genomic_DNA"/>
</dbReference>
<sequence>MKKLYIDHSPFFVRAALTEDGELAEFGVERATGRSRVGNIYKGKVENVLSGMHAAFVDIGLSRNGFLYIEPSSRGLSPGDIIMCQVAKDEHNLKGARLTTDITLPGSFVVLLPRGGVHGVSRKIDDEDARGRLEKLAAGLCPEGMGFIVRSAARYADEEDIAEEISSLVALWERVEADYAKAQPGRTVFREAQLIDRIVRDGYLDDAEEIVVNDRAVAEGMAGKLGGKKKVSFYDGAENIFRHFGIDGQVDKLADRRAEFAGGAYLVIDRTEALTVIDVNTGRYVGAKDLEDTVYRTNLAACEEIARQLRVRNISGIVIVDFIDMSDESHRAEVLEKLRAELRKDKRKTTAVGMTGLGLVELTRKRTRRSADDFMLEACPGCTGGRVVSRAHLAIKLRDKMVDHWLKDRTMSLIVRAHPDVCAEAAALGIMSHELAGIWRGRRIYLIPDPSLARDESVITGSNDKVLTLPQDAVLIG</sequence>
<evidence type="ECO:0000256" key="5">
    <source>
        <dbReference type="ARBA" id="ARBA00022884"/>
    </source>
</evidence>
<dbReference type="GO" id="GO:0005737">
    <property type="term" value="C:cytoplasm"/>
    <property type="evidence" value="ECO:0007669"/>
    <property type="project" value="TreeGrafter"/>
</dbReference>
<dbReference type="Pfam" id="PF10150">
    <property type="entry name" value="RNase_E_G"/>
    <property type="match status" value="1"/>
</dbReference>
<name>A0A9D1NBH7_9FIRM</name>
<organism evidence="7 8">
    <name type="scientific">Candidatus Limadaptatus stercoripullorum</name>
    <dbReference type="NCBI Taxonomy" id="2840846"/>
    <lineage>
        <taxon>Bacteria</taxon>
        <taxon>Bacillati</taxon>
        <taxon>Bacillota</taxon>
        <taxon>Clostridia</taxon>
        <taxon>Eubacteriales</taxon>
        <taxon>Candidatus Limadaptatus</taxon>
    </lineage>
</organism>
<feature type="domain" description="S1 motif" evidence="6">
    <location>
        <begin position="38"/>
        <end position="101"/>
    </location>
</feature>
<keyword evidence="5" id="KW-0694">RNA-binding</keyword>
<protein>
    <submittedName>
        <fullName evidence="7">Rne/Rng family ribonuclease</fullName>
    </submittedName>
</protein>
<proteinExistence type="predicted"/>
<dbReference type="PANTHER" id="PTHR30001:SF0">
    <property type="entry name" value="RIBONUCLEASE G"/>
    <property type="match status" value="1"/>
</dbReference>
<dbReference type="GO" id="GO:0004540">
    <property type="term" value="F:RNA nuclease activity"/>
    <property type="evidence" value="ECO:0007669"/>
    <property type="project" value="InterPro"/>
</dbReference>
<dbReference type="NCBIfam" id="TIGR00757">
    <property type="entry name" value="RNaseEG"/>
    <property type="match status" value="1"/>
</dbReference>
<evidence type="ECO:0000313" key="7">
    <source>
        <dbReference type="EMBL" id="HIU99462.1"/>
    </source>
</evidence>